<dbReference type="STRING" id="29341.RSJ17_11495"/>
<dbReference type="GO" id="GO:0009253">
    <property type="term" value="P:peptidoglycan catabolic process"/>
    <property type="evidence" value="ECO:0007669"/>
    <property type="project" value="InterPro"/>
</dbReference>
<dbReference type="InterPro" id="IPR003646">
    <property type="entry name" value="SH3-like_bac-type"/>
</dbReference>
<dbReference type="CDD" id="cd02696">
    <property type="entry name" value="MurNAc-LAA"/>
    <property type="match status" value="1"/>
</dbReference>
<feature type="domain" description="SH3b" evidence="3">
    <location>
        <begin position="207"/>
        <end position="268"/>
    </location>
</feature>
<dbReference type="PANTHER" id="PTHR30404:SF8">
    <property type="entry name" value="AUTOLYSIN PH-RELATED"/>
    <property type="match status" value="1"/>
</dbReference>
<dbReference type="SUPFAM" id="SSF53187">
    <property type="entry name" value="Zn-dependent exopeptidases"/>
    <property type="match status" value="1"/>
</dbReference>
<evidence type="ECO:0000313" key="5">
    <source>
        <dbReference type="Proteomes" id="UP000031366"/>
    </source>
</evidence>
<dbReference type="GO" id="GO:0071555">
    <property type="term" value="P:cell wall organization"/>
    <property type="evidence" value="ECO:0007669"/>
    <property type="project" value="UniProtKB-KW"/>
</dbReference>
<sequence>MALINKGDILTISAGHCTKTDPGAVGYRIEAELNKLITEEFVKLCNKYDLTIYDVTPYDEDLSVNDRLVLEVNRANNYKPKLHICMHHNSSDGNGYGTEVYVFSNSGLASSYAKAVVDAISNLGFRNRGVKENKSLYVPRETNMACILPEIAFVDNKNDMNLWQKLGPYTIAKSIFKALTDIDDNNKETIPATAVKNMKDDDYSMKNKIAQITADILNVRSGPGINYSIIGQLKKNDKVKLYKKSNGWYSIYYGNSGGYININYVKIL</sequence>
<keyword evidence="5" id="KW-1185">Reference proteome</keyword>
<evidence type="ECO:0000313" key="4">
    <source>
        <dbReference type="EMBL" id="KIE48018.1"/>
    </source>
</evidence>
<dbReference type="GO" id="GO:0008745">
    <property type="term" value="F:N-acetylmuramoyl-L-alanine amidase activity"/>
    <property type="evidence" value="ECO:0007669"/>
    <property type="project" value="InterPro"/>
</dbReference>
<dbReference type="OrthoDB" id="5344211at2"/>
<dbReference type="AlphaFoldDB" id="A0A0C1U8J0"/>
<dbReference type="PANTHER" id="PTHR30404">
    <property type="entry name" value="N-ACETYLMURAMOYL-L-ALANINE AMIDASE"/>
    <property type="match status" value="1"/>
</dbReference>
<proteinExistence type="predicted"/>
<evidence type="ECO:0000256" key="1">
    <source>
        <dbReference type="ARBA" id="ARBA00022801"/>
    </source>
</evidence>
<dbReference type="Gene3D" id="3.40.630.40">
    <property type="entry name" value="Zn-dependent exopeptidases"/>
    <property type="match status" value="1"/>
</dbReference>
<dbReference type="InterPro" id="IPR002508">
    <property type="entry name" value="MurNAc-LAA_cat"/>
</dbReference>
<dbReference type="PROSITE" id="PS51781">
    <property type="entry name" value="SH3B"/>
    <property type="match status" value="1"/>
</dbReference>
<comment type="caution">
    <text evidence="4">The sequence shown here is derived from an EMBL/GenBank/DDBJ whole genome shotgun (WGS) entry which is preliminary data.</text>
</comment>
<dbReference type="SMART" id="SM00646">
    <property type="entry name" value="Ami_3"/>
    <property type="match status" value="1"/>
</dbReference>
<dbReference type="EMBL" id="AYSO01000012">
    <property type="protein sequence ID" value="KIE48018.1"/>
    <property type="molecule type" value="Genomic_DNA"/>
</dbReference>
<gene>
    <name evidence="4" type="ORF">U732_3925</name>
</gene>
<name>A0A0C1U8J0_9CLOT</name>
<dbReference type="Gene3D" id="2.30.30.40">
    <property type="entry name" value="SH3 Domains"/>
    <property type="match status" value="1"/>
</dbReference>
<dbReference type="Pfam" id="PF08239">
    <property type="entry name" value="SH3_3"/>
    <property type="match status" value="1"/>
</dbReference>
<protein>
    <submittedName>
        <fullName evidence="4">N-acetylmuramoyl-L-alanine amidase family protein</fullName>
    </submittedName>
</protein>
<dbReference type="InterPro" id="IPR050695">
    <property type="entry name" value="N-acetylmuramoyl_amidase_3"/>
</dbReference>
<dbReference type="RefSeq" id="WP_052267947.1">
    <property type="nucleotide sequence ID" value="NZ_AYSO01000012.1"/>
</dbReference>
<reference evidence="4 5" key="1">
    <citation type="journal article" date="2015" name="Infect. Genet. Evol.">
        <title>Genomic sequences of six botulinum neurotoxin-producing strains representing three clostridial species illustrate the mobility and diversity of botulinum neurotoxin genes.</title>
        <authorList>
            <person name="Smith T.J."/>
            <person name="Hill K.K."/>
            <person name="Xie G."/>
            <person name="Foley B.T."/>
            <person name="Williamson C.H."/>
            <person name="Foster J.T."/>
            <person name="Johnson S.L."/>
            <person name="Chertkov O."/>
            <person name="Teshima H."/>
            <person name="Gibbons H.S."/>
            <person name="Johnsky L.A."/>
            <person name="Karavis M.A."/>
            <person name="Smith L.A."/>
        </authorList>
    </citation>
    <scope>NUCLEOTIDE SEQUENCE [LARGE SCALE GENOMIC DNA]</scope>
    <source>
        <strain evidence="4 5">CDC 2741</strain>
    </source>
</reference>
<dbReference type="GO" id="GO:0030288">
    <property type="term" value="C:outer membrane-bounded periplasmic space"/>
    <property type="evidence" value="ECO:0007669"/>
    <property type="project" value="TreeGrafter"/>
</dbReference>
<organism evidence="4 5">
    <name type="scientific">Clostridium argentinense CDC 2741</name>
    <dbReference type="NCBI Taxonomy" id="1418104"/>
    <lineage>
        <taxon>Bacteria</taxon>
        <taxon>Bacillati</taxon>
        <taxon>Bacillota</taxon>
        <taxon>Clostridia</taxon>
        <taxon>Eubacteriales</taxon>
        <taxon>Clostridiaceae</taxon>
        <taxon>Clostridium</taxon>
    </lineage>
</organism>
<dbReference type="Pfam" id="PF01520">
    <property type="entry name" value="Amidase_3"/>
    <property type="match status" value="1"/>
</dbReference>
<dbReference type="SMART" id="SM00287">
    <property type="entry name" value="SH3b"/>
    <property type="match status" value="1"/>
</dbReference>
<keyword evidence="2" id="KW-0961">Cell wall biogenesis/degradation</keyword>
<evidence type="ECO:0000256" key="2">
    <source>
        <dbReference type="ARBA" id="ARBA00023316"/>
    </source>
</evidence>
<accession>A0A0C1U8J0</accession>
<keyword evidence="1" id="KW-0378">Hydrolase</keyword>
<evidence type="ECO:0000259" key="3">
    <source>
        <dbReference type="PROSITE" id="PS51781"/>
    </source>
</evidence>
<dbReference type="Proteomes" id="UP000031366">
    <property type="component" value="Unassembled WGS sequence"/>
</dbReference>